<dbReference type="EMBL" id="CVRB01000001">
    <property type="protein sequence ID" value="CRK80207.1"/>
    <property type="molecule type" value="Genomic_DNA"/>
</dbReference>
<evidence type="ECO:0000313" key="5">
    <source>
        <dbReference type="Proteomes" id="UP000199087"/>
    </source>
</evidence>
<dbReference type="Proteomes" id="UP000199087">
    <property type="component" value="Unassembled WGS sequence"/>
</dbReference>
<dbReference type="Gene3D" id="3.40.50.720">
    <property type="entry name" value="NAD(P)-binding Rossmann-like Domain"/>
    <property type="match status" value="2"/>
</dbReference>
<accession>A0A0U1NQA5</accession>
<name>A0A0U1NQA5_9BACI</name>
<proteinExistence type="predicted"/>
<dbReference type="InterPro" id="IPR029753">
    <property type="entry name" value="D-isomer_DH_CS"/>
</dbReference>
<reference evidence="5" key="1">
    <citation type="submission" date="2015-05" db="EMBL/GenBank/DDBJ databases">
        <authorList>
            <person name="Urmite Genomes"/>
        </authorList>
    </citation>
    <scope>NUCLEOTIDE SEQUENCE [LARGE SCALE GENOMIC DNA]</scope>
    <source>
        <strain evidence="5">LF1</strain>
    </source>
</reference>
<dbReference type="OrthoDB" id="9805416at2"/>
<dbReference type="AlphaFoldDB" id="A0A0U1NQA5"/>
<organism evidence="4 5">
    <name type="scientific">Neobacillus massiliamazoniensis</name>
    <dbReference type="NCBI Taxonomy" id="1499688"/>
    <lineage>
        <taxon>Bacteria</taxon>
        <taxon>Bacillati</taxon>
        <taxon>Bacillota</taxon>
        <taxon>Bacilli</taxon>
        <taxon>Bacillales</taxon>
        <taxon>Bacillaceae</taxon>
        <taxon>Neobacillus</taxon>
    </lineage>
</organism>
<evidence type="ECO:0000313" key="4">
    <source>
        <dbReference type="EMBL" id="CRK80207.1"/>
    </source>
</evidence>
<protein>
    <submittedName>
        <fullName evidence="4">NAD-binding D-isomer specific 2-hydroxyacid dehydrogenase protein</fullName>
    </submittedName>
</protein>
<keyword evidence="2" id="KW-0520">NAD</keyword>
<keyword evidence="5" id="KW-1185">Reference proteome</keyword>
<dbReference type="SUPFAM" id="SSF51735">
    <property type="entry name" value="NAD(P)-binding Rossmann-fold domains"/>
    <property type="match status" value="1"/>
</dbReference>
<dbReference type="RefSeq" id="WP_090629409.1">
    <property type="nucleotide sequence ID" value="NZ_CVRB01000001.1"/>
</dbReference>
<dbReference type="PROSITE" id="PS00671">
    <property type="entry name" value="D_2_HYDROXYACID_DH_3"/>
    <property type="match status" value="1"/>
</dbReference>
<keyword evidence="1" id="KW-0560">Oxidoreductase</keyword>
<dbReference type="PANTHER" id="PTHR43333:SF1">
    <property type="entry name" value="D-ISOMER SPECIFIC 2-HYDROXYACID DEHYDROGENASE NAD-BINDING DOMAIN-CONTAINING PROTEIN"/>
    <property type="match status" value="1"/>
</dbReference>
<evidence type="ECO:0000259" key="3">
    <source>
        <dbReference type="Pfam" id="PF02826"/>
    </source>
</evidence>
<feature type="domain" description="D-isomer specific 2-hydroxyacid dehydrogenase NAD-binding" evidence="3">
    <location>
        <begin position="110"/>
        <end position="282"/>
    </location>
</feature>
<dbReference type="InterPro" id="IPR036291">
    <property type="entry name" value="NAD(P)-bd_dom_sf"/>
</dbReference>
<dbReference type="CDD" id="cd05300">
    <property type="entry name" value="2-Hacid_dh_1"/>
    <property type="match status" value="1"/>
</dbReference>
<dbReference type="SUPFAM" id="SSF52283">
    <property type="entry name" value="Formate/glycerate dehydrogenase catalytic domain-like"/>
    <property type="match status" value="1"/>
</dbReference>
<gene>
    <name evidence="4" type="ORF">BN000_00088</name>
</gene>
<sequence>MSTPNPNILVYSPKQAKAYAQFIQDYGFTSVKYAESLEEAERYLPDTEIILGWKFPTKLLSQSISSSVRWFQSTGAGVDDLISDQSIPENIILTRIVDQFGAFISEYVFTYLLYIVKDVPRMRQSQIEHRWDSFISESLAGKTLGVAGIGSIGEEIVRKARAFNMNVYGLSFSEKNAQIVDCHFTSDKWREFVKELDYLVLTLPLTVDTYQVLNREMLLAMKQDSCLVNVGRGALIDETDLISVMQSGHLRAAVLDVFESEPLAKNHPFYSMPNVYVTSHLSGPSTVEGVSQFFIDNLNRYVNNQRLQGIVDRNRGY</sequence>
<dbReference type="GO" id="GO:0051287">
    <property type="term" value="F:NAD binding"/>
    <property type="evidence" value="ECO:0007669"/>
    <property type="project" value="InterPro"/>
</dbReference>
<evidence type="ECO:0000256" key="2">
    <source>
        <dbReference type="ARBA" id="ARBA00023027"/>
    </source>
</evidence>
<dbReference type="GO" id="GO:0016616">
    <property type="term" value="F:oxidoreductase activity, acting on the CH-OH group of donors, NAD or NADP as acceptor"/>
    <property type="evidence" value="ECO:0007669"/>
    <property type="project" value="UniProtKB-ARBA"/>
</dbReference>
<evidence type="ECO:0000256" key="1">
    <source>
        <dbReference type="ARBA" id="ARBA00023002"/>
    </source>
</evidence>
<dbReference type="STRING" id="1499688.BN000_00088"/>
<dbReference type="InterPro" id="IPR006140">
    <property type="entry name" value="D-isomer_DH_NAD-bd"/>
</dbReference>
<dbReference type="PANTHER" id="PTHR43333">
    <property type="entry name" value="2-HACID_DH_C DOMAIN-CONTAINING PROTEIN"/>
    <property type="match status" value="1"/>
</dbReference>
<dbReference type="Pfam" id="PF02826">
    <property type="entry name" value="2-Hacid_dh_C"/>
    <property type="match status" value="1"/>
</dbReference>